<dbReference type="InParanoid" id="A0A401GRX5"/>
<dbReference type="InterPro" id="IPR051218">
    <property type="entry name" value="Sec_MonoDiacylglyc_Lipase"/>
</dbReference>
<evidence type="ECO:0000256" key="2">
    <source>
        <dbReference type="ARBA" id="ARBA00043996"/>
    </source>
</evidence>
<gene>
    <name evidence="7" type="ORF">SCP_0701480</name>
</gene>
<dbReference type="EMBL" id="BFAD01000007">
    <property type="protein sequence ID" value="GBE84966.1"/>
    <property type="molecule type" value="Genomic_DNA"/>
</dbReference>
<dbReference type="AlphaFoldDB" id="A0A401GRX5"/>
<evidence type="ECO:0000256" key="4">
    <source>
        <dbReference type="ARBA" id="ARBA00048461"/>
    </source>
</evidence>
<evidence type="ECO:0000313" key="8">
    <source>
        <dbReference type="Proteomes" id="UP000287166"/>
    </source>
</evidence>
<feature type="chain" id="PRO_5019157844" evidence="5">
    <location>
        <begin position="20"/>
        <end position="313"/>
    </location>
</feature>
<comment type="caution">
    <text evidence="7">The sequence shown here is derived from an EMBL/GenBank/DDBJ whole genome shotgun (WGS) entry which is preliminary data.</text>
</comment>
<sequence length="313" mass="33571">MSLFFTILTSLSGIASVFAFPVPVSFSEEPAALERREVTTLTSSQLADFAPYTEFARAAYCPSDIVTGWQCGEACAAVPGFEVSLTGGDGNALQLYYVGYWPQENAVVVAHEGTDPTQFLSDLTDADIITENLDSSLFPGVSSDIWVHSGFANEQAQTATTILTETNSLIQQYSATNVITVGHSLGGALAQLDALYLTLQLPSSIHIKSITYGTPRVGNSAYATYFDSMVPDYTRVNNELDIVPIVPGRFLGFLHPHGEVHIIAPDDAVSCPGDDDGTDEQCTDLSVPNILDGNIVDHLGPYQGIWIGTLFCT</sequence>
<dbReference type="Gene3D" id="3.40.50.1820">
    <property type="entry name" value="alpha/beta hydrolase"/>
    <property type="match status" value="1"/>
</dbReference>
<dbReference type="GeneID" id="38781883"/>
<feature type="signal peptide" evidence="5">
    <location>
        <begin position="1"/>
        <end position="19"/>
    </location>
</feature>
<dbReference type="Proteomes" id="UP000287166">
    <property type="component" value="Unassembled WGS sequence"/>
</dbReference>
<comment type="similarity">
    <text evidence="2">Belongs to the AB hydrolase superfamily. Lipase family. Class 3 subfamily.</text>
</comment>
<dbReference type="STRING" id="139825.A0A401GRX5"/>
<evidence type="ECO:0000313" key="7">
    <source>
        <dbReference type="EMBL" id="GBE84966.1"/>
    </source>
</evidence>
<dbReference type="PANTHER" id="PTHR45856">
    <property type="entry name" value="ALPHA/BETA-HYDROLASES SUPERFAMILY PROTEIN"/>
    <property type="match status" value="1"/>
</dbReference>
<comment type="catalytic activity">
    <reaction evidence="4">
        <text>a monoacylglycerol + H2O = glycerol + a fatty acid + H(+)</text>
        <dbReference type="Rhea" id="RHEA:15245"/>
        <dbReference type="ChEBI" id="CHEBI:15377"/>
        <dbReference type="ChEBI" id="CHEBI:15378"/>
        <dbReference type="ChEBI" id="CHEBI:17408"/>
        <dbReference type="ChEBI" id="CHEBI:17754"/>
        <dbReference type="ChEBI" id="CHEBI:28868"/>
    </reaction>
</comment>
<evidence type="ECO:0000256" key="3">
    <source>
        <dbReference type="ARBA" id="ARBA00047591"/>
    </source>
</evidence>
<dbReference type="CDD" id="cd00519">
    <property type="entry name" value="Lipase_3"/>
    <property type="match status" value="1"/>
</dbReference>
<dbReference type="PANTHER" id="PTHR45856:SF25">
    <property type="entry name" value="FUNGAL LIPASE-LIKE DOMAIN-CONTAINING PROTEIN"/>
    <property type="match status" value="1"/>
</dbReference>
<dbReference type="RefSeq" id="XP_027615879.1">
    <property type="nucleotide sequence ID" value="XM_027760078.1"/>
</dbReference>
<comment type="catalytic activity">
    <reaction evidence="3">
        <text>a diacylglycerol + H2O = a monoacylglycerol + a fatty acid + H(+)</text>
        <dbReference type="Rhea" id="RHEA:32731"/>
        <dbReference type="ChEBI" id="CHEBI:15377"/>
        <dbReference type="ChEBI" id="CHEBI:15378"/>
        <dbReference type="ChEBI" id="CHEBI:17408"/>
        <dbReference type="ChEBI" id="CHEBI:18035"/>
        <dbReference type="ChEBI" id="CHEBI:28868"/>
    </reaction>
</comment>
<dbReference type="SUPFAM" id="SSF53474">
    <property type="entry name" value="alpha/beta-Hydrolases"/>
    <property type="match status" value="1"/>
</dbReference>
<evidence type="ECO:0000259" key="6">
    <source>
        <dbReference type="Pfam" id="PF01764"/>
    </source>
</evidence>
<protein>
    <submittedName>
        <fullName evidence="7">Lipase</fullName>
    </submittedName>
</protein>
<dbReference type="InterPro" id="IPR002921">
    <property type="entry name" value="Fungal_lipase-type"/>
</dbReference>
<dbReference type="InterPro" id="IPR029058">
    <property type="entry name" value="AB_hydrolase_fold"/>
</dbReference>
<dbReference type="GO" id="GO:0006629">
    <property type="term" value="P:lipid metabolic process"/>
    <property type="evidence" value="ECO:0007669"/>
    <property type="project" value="InterPro"/>
</dbReference>
<accession>A0A401GRX5</accession>
<evidence type="ECO:0000256" key="5">
    <source>
        <dbReference type="SAM" id="SignalP"/>
    </source>
</evidence>
<keyword evidence="5" id="KW-0732">Signal</keyword>
<feature type="domain" description="Fungal lipase-type" evidence="6">
    <location>
        <begin position="120"/>
        <end position="249"/>
    </location>
</feature>
<dbReference type="OrthoDB" id="426718at2759"/>
<dbReference type="Pfam" id="PF01764">
    <property type="entry name" value="Lipase_3"/>
    <property type="match status" value="1"/>
</dbReference>
<keyword evidence="1" id="KW-1015">Disulfide bond</keyword>
<organism evidence="7 8">
    <name type="scientific">Sparassis crispa</name>
    <dbReference type="NCBI Taxonomy" id="139825"/>
    <lineage>
        <taxon>Eukaryota</taxon>
        <taxon>Fungi</taxon>
        <taxon>Dikarya</taxon>
        <taxon>Basidiomycota</taxon>
        <taxon>Agaricomycotina</taxon>
        <taxon>Agaricomycetes</taxon>
        <taxon>Polyporales</taxon>
        <taxon>Sparassidaceae</taxon>
        <taxon>Sparassis</taxon>
    </lineage>
</organism>
<name>A0A401GRX5_9APHY</name>
<reference evidence="7 8" key="1">
    <citation type="journal article" date="2018" name="Sci. Rep.">
        <title>Genome sequence of the cauliflower mushroom Sparassis crispa (Hanabiratake) and its association with beneficial usage.</title>
        <authorList>
            <person name="Kiyama R."/>
            <person name="Furutani Y."/>
            <person name="Kawaguchi K."/>
            <person name="Nakanishi T."/>
        </authorList>
    </citation>
    <scope>NUCLEOTIDE SEQUENCE [LARGE SCALE GENOMIC DNA]</scope>
</reference>
<proteinExistence type="inferred from homology"/>
<keyword evidence="8" id="KW-1185">Reference proteome</keyword>
<evidence type="ECO:0000256" key="1">
    <source>
        <dbReference type="ARBA" id="ARBA00023157"/>
    </source>
</evidence>